<gene>
    <name evidence="3" type="ORF">IWQ62_005785</name>
</gene>
<evidence type="ECO:0008006" key="5">
    <source>
        <dbReference type="Google" id="ProtNLM"/>
    </source>
</evidence>
<sequence length="229" mass="25482">LVPFEIEPVYAATKAAALNFTRSLKAFTPLTGVRVNAICPAFVDTHLITDLRSLSDRHDAQLSRVPKLEPLEVAREVLRAVEDTTMSGDAILLAPKQEPTLLDDKTDVWAILADSVLQAMSTFRWPWSPKEPTACYHIEGFLECAYFHAAERLANQHGYGTPNSSISVSVRPVPRQEWPARLAELQSLVPHAPSEHTTSPFIYQGCGDSSTFQFVGGYDQFRQRVTNNE</sequence>
<feature type="non-terminal residue" evidence="3">
    <location>
        <position position="1"/>
    </location>
</feature>
<dbReference type="PANTHER" id="PTHR44229:SF4">
    <property type="entry name" value="15-HYDROXYPROSTAGLANDIN DEHYDROGENASE [NAD(+)]"/>
    <property type="match status" value="1"/>
</dbReference>
<dbReference type="GO" id="GO:0016616">
    <property type="term" value="F:oxidoreductase activity, acting on the CH-OH group of donors, NAD or NADP as acceptor"/>
    <property type="evidence" value="ECO:0007669"/>
    <property type="project" value="TreeGrafter"/>
</dbReference>
<name>A0A9W8APS1_9FUNG</name>
<reference evidence="3" key="1">
    <citation type="submission" date="2022-07" db="EMBL/GenBank/DDBJ databases">
        <title>Phylogenomic reconstructions and comparative analyses of Kickxellomycotina fungi.</title>
        <authorList>
            <person name="Reynolds N.K."/>
            <person name="Stajich J.E."/>
            <person name="Barry K."/>
            <person name="Grigoriev I.V."/>
            <person name="Crous P."/>
            <person name="Smith M.E."/>
        </authorList>
    </citation>
    <scope>NUCLEOTIDE SEQUENCE</scope>
    <source>
        <strain evidence="3">RSA 1196</strain>
    </source>
</reference>
<dbReference type="AlphaFoldDB" id="A0A9W8APS1"/>
<dbReference type="Pfam" id="PF00106">
    <property type="entry name" value="adh_short"/>
    <property type="match status" value="1"/>
</dbReference>
<proteinExistence type="inferred from homology"/>
<evidence type="ECO:0000256" key="2">
    <source>
        <dbReference type="ARBA" id="ARBA00023002"/>
    </source>
</evidence>
<dbReference type="InterPro" id="IPR036291">
    <property type="entry name" value="NAD(P)-bd_dom_sf"/>
</dbReference>
<accession>A0A9W8APS1</accession>
<dbReference type="PRINTS" id="PR00081">
    <property type="entry name" value="GDHRDH"/>
</dbReference>
<dbReference type="Proteomes" id="UP001150925">
    <property type="component" value="Unassembled WGS sequence"/>
</dbReference>
<dbReference type="GO" id="GO:0005737">
    <property type="term" value="C:cytoplasm"/>
    <property type="evidence" value="ECO:0007669"/>
    <property type="project" value="TreeGrafter"/>
</dbReference>
<dbReference type="SUPFAM" id="SSF51735">
    <property type="entry name" value="NAD(P)-binding Rossmann-fold domains"/>
    <property type="match status" value="1"/>
</dbReference>
<keyword evidence="2" id="KW-0560">Oxidoreductase</keyword>
<evidence type="ECO:0000313" key="3">
    <source>
        <dbReference type="EMBL" id="KAJ1954318.1"/>
    </source>
</evidence>
<evidence type="ECO:0000313" key="4">
    <source>
        <dbReference type="Proteomes" id="UP001150925"/>
    </source>
</evidence>
<dbReference type="PANTHER" id="PTHR44229">
    <property type="entry name" value="15-HYDROXYPROSTAGLANDIN DEHYDROGENASE [NAD(+)]"/>
    <property type="match status" value="1"/>
</dbReference>
<comment type="similarity">
    <text evidence="1">Belongs to the short-chain dehydrogenases/reductases (SDR) family.</text>
</comment>
<keyword evidence="4" id="KW-1185">Reference proteome</keyword>
<protein>
    <recommendedName>
        <fullName evidence="5">SDR family oxidoreductase</fullName>
    </recommendedName>
</protein>
<dbReference type="EMBL" id="JANBPY010002607">
    <property type="protein sequence ID" value="KAJ1954318.1"/>
    <property type="molecule type" value="Genomic_DNA"/>
</dbReference>
<dbReference type="InterPro" id="IPR002347">
    <property type="entry name" value="SDR_fam"/>
</dbReference>
<organism evidence="3 4">
    <name type="scientific">Dispira parvispora</name>
    <dbReference type="NCBI Taxonomy" id="1520584"/>
    <lineage>
        <taxon>Eukaryota</taxon>
        <taxon>Fungi</taxon>
        <taxon>Fungi incertae sedis</taxon>
        <taxon>Zoopagomycota</taxon>
        <taxon>Kickxellomycotina</taxon>
        <taxon>Dimargaritomycetes</taxon>
        <taxon>Dimargaritales</taxon>
        <taxon>Dimargaritaceae</taxon>
        <taxon>Dispira</taxon>
    </lineage>
</organism>
<comment type="caution">
    <text evidence="3">The sequence shown here is derived from an EMBL/GenBank/DDBJ whole genome shotgun (WGS) entry which is preliminary data.</text>
</comment>
<dbReference type="OrthoDB" id="2114940at2759"/>
<evidence type="ECO:0000256" key="1">
    <source>
        <dbReference type="ARBA" id="ARBA00006484"/>
    </source>
</evidence>
<dbReference type="Gene3D" id="3.40.50.720">
    <property type="entry name" value="NAD(P)-binding Rossmann-like Domain"/>
    <property type="match status" value="1"/>
</dbReference>